<organism evidence="1 2">
    <name type="scientific">Vespula maculifrons</name>
    <name type="common">Eastern yellow jacket</name>
    <name type="synonym">Wasp</name>
    <dbReference type="NCBI Taxonomy" id="7453"/>
    <lineage>
        <taxon>Eukaryota</taxon>
        <taxon>Metazoa</taxon>
        <taxon>Ecdysozoa</taxon>
        <taxon>Arthropoda</taxon>
        <taxon>Hexapoda</taxon>
        <taxon>Insecta</taxon>
        <taxon>Pterygota</taxon>
        <taxon>Neoptera</taxon>
        <taxon>Endopterygota</taxon>
        <taxon>Hymenoptera</taxon>
        <taxon>Apocrita</taxon>
        <taxon>Aculeata</taxon>
        <taxon>Vespoidea</taxon>
        <taxon>Vespidae</taxon>
        <taxon>Vespinae</taxon>
        <taxon>Vespula</taxon>
    </lineage>
</organism>
<keyword evidence="2" id="KW-1185">Reference proteome</keyword>
<proteinExistence type="predicted"/>
<reference evidence="1 2" key="1">
    <citation type="journal article" date="2024" name="Ann. Entomol. Soc. Am.">
        <title>Genomic analyses of the southern and eastern yellowjacket wasps (Hymenoptera: Vespidae) reveal evolutionary signatures of social life.</title>
        <authorList>
            <person name="Catto M.A."/>
            <person name="Caine P.B."/>
            <person name="Orr S.E."/>
            <person name="Hunt B.G."/>
            <person name="Goodisman M.A.D."/>
        </authorList>
    </citation>
    <scope>NUCLEOTIDE SEQUENCE [LARGE SCALE GENOMIC DNA]</scope>
    <source>
        <strain evidence="1">232</strain>
        <tissue evidence="1">Head and thorax</tissue>
    </source>
</reference>
<sequence>MPFERMQMNYFSKWLEVFPLRNFMTKIVVVIFKTLINSLLYYCYMSKLFLYTEYLENYKPIRVEMLNLSYLRKLSDGQVERQHRTIINYLTQDRNNWDRWIPLCLRIYRSGKHKKTGLSPAEMLIARNLIISLDLLQGCPSDMEILFLIVNTRSAIRWDRLMVLYSPFHVYDTVIYNKKAPRRKISFWKESQEMGPTLIYEDLASVGTKNFGKQGILQESEDFSYQDDNYRDGGYIRGPR</sequence>
<dbReference type="Gene3D" id="3.30.420.10">
    <property type="entry name" value="Ribonuclease H-like superfamily/Ribonuclease H"/>
    <property type="match status" value="1"/>
</dbReference>
<dbReference type="InterPro" id="IPR012337">
    <property type="entry name" value="RNaseH-like_sf"/>
</dbReference>
<evidence type="ECO:0000313" key="1">
    <source>
        <dbReference type="EMBL" id="KAL2734715.1"/>
    </source>
</evidence>
<evidence type="ECO:0000313" key="2">
    <source>
        <dbReference type="Proteomes" id="UP001607303"/>
    </source>
</evidence>
<dbReference type="InterPro" id="IPR036397">
    <property type="entry name" value="RNaseH_sf"/>
</dbReference>
<dbReference type="AlphaFoldDB" id="A0ABD2BPV1"/>
<protein>
    <submittedName>
        <fullName evidence="1">Integrase core domain protein</fullName>
    </submittedName>
</protein>
<comment type="caution">
    <text evidence="1">The sequence shown here is derived from an EMBL/GenBank/DDBJ whole genome shotgun (WGS) entry which is preliminary data.</text>
</comment>
<dbReference type="Proteomes" id="UP001607303">
    <property type="component" value="Unassembled WGS sequence"/>
</dbReference>
<gene>
    <name evidence="1" type="ORF">V1477_013892</name>
</gene>
<accession>A0ABD2BPV1</accession>
<dbReference type="EMBL" id="JAYRBN010000071">
    <property type="protein sequence ID" value="KAL2734715.1"/>
    <property type="molecule type" value="Genomic_DNA"/>
</dbReference>
<name>A0ABD2BPV1_VESMC</name>
<dbReference type="SUPFAM" id="SSF53098">
    <property type="entry name" value="Ribonuclease H-like"/>
    <property type="match status" value="1"/>
</dbReference>